<organism evidence="2 3">
    <name type="scientific">Caerostris extrusa</name>
    <name type="common">Bark spider</name>
    <name type="synonym">Caerostris bankana</name>
    <dbReference type="NCBI Taxonomy" id="172846"/>
    <lineage>
        <taxon>Eukaryota</taxon>
        <taxon>Metazoa</taxon>
        <taxon>Ecdysozoa</taxon>
        <taxon>Arthropoda</taxon>
        <taxon>Chelicerata</taxon>
        <taxon>Arachnida</taxon>
        <taxon>Araneae</taxon>
        <taxon>Araneomorphae</taxon>
        <taxon>Entelegynae</taxon>
        <taxon>Araneoidea</taxon>
        <taxon>Araneidae</taxon>
        <taxon>Caerostris</taxon>
    </lineage>
</organism>
<feature type="compositionally biased region" description="Basic and acidic residues" evidence="1">
    <location>
        <begin position="202"/>
        <end position="217"/>
    </location>
</feature>
<name>A0AAV4N9U5_CAEEX</name>
<dbReference type="Proteomes" id="UP001054945">
    <property type="component" value="Unassembled WGS sequence"/>
</dbReference>
<protein>
    <submittedName>
        <fullName evidence="2">Uncharacterized protein</fullName>
    </submittedName>
</protein>
<dbReference type="EMBL" id="BPLR01020615">
    <property type="protein sequence ID" value="GIX80688.1"/>
    <property type="molecule type" value="Genomic_DNA"/>
</dbReference>
<evidence type="ECO:0000313" key="3">
    <source>
        <dbReference type="Proteomes" id="UP001054945"/>
    </source>
</evidence>
<accession>A0AAV4N9U5</accession>
<evidence type="ECO:0000313" key="2">
    <source>
        <dbReference type="EMBL" id="GIX80688.1"/>
    </source>
</evidence>
<reference evidence="2 3" key="1">
    <citation type="submission" date="2021-06" db="EMBL/GenBank/DDBJ databases">
        <title>Caerostris extrusa draft genome.</title>
        <authorList>
            <person name="Kono N."/>
            <person name="Arakawa K."/>
        </authorList>
    </citation>
    <scope>NUCLEOTIDE SEQUENCE [LARGE SCALE GENOMIC DNA]</scope>
</reference>
<dbReference type="AlphaFoldDB" id="A0AAV4N9U5"/>
<feature type="region of interest" description="Disordered" evidence="1">
    <location>
        <begin position="238"/>
        <end position="279"/>
    </location>
</feature>
<gene>
    <name evidence="2" type="primary">AVEN_170923_1</name>
    <name evidence="2" type="ORF">CEXT_606441</name>
</gene>
<keyword evidence="3" id="KW-1185">Reference proteome</keyword>
<feature type="region of interest" description="Disordered" evidence="1">
    <location>
        <begin position="164"/>
        <end position="217"/>
    </location>
</feature>
<feature type="compositionally biased region" description="Basic residues" evidence="1">
    <location>
        <begin position="184"/>
        <end position="201"/>
    </location>
</feature>
<feature type="compositionally biased region" description="Basic and acidic residues" evidence="1">
    <location>
        <begin position="238"/>
        <end position="256"/>
    </location>
</feature>
<comment type="caution">
    <text evidence="2">The sequence shown here is derived from an EMBL/GenBank/DDBJ whole genome shotgun (WGS) entry which is preliminary data.</text>
</comment>
<evidence type="ECO:0000256" key="1">
    <source>
        <dbReference type="SAM" id="MobiDB-lite"/>
    </source>
</evidence>
<sequence>MKTVNMAAIMVATNTKKVKFPRNRPVAKDMVTFLPVNAEVKAPVYYDSVPKDNVYRENVGAYAAKSAPHQVIASPVSYSHYSIVDPKTKNHQYFTLEEPKPHYKRPLLVNPKASYILEEDPHYVDPGHKIVVKPPPVISHAPHYQYPAKDYSLNNDHHFLDKSHHSSGHGHYGDNSIHGESGHKAHKKHEVSGHKAHSSVGKHHDEHIHHHDRGHYERDRGYHYEKAYAYDRVRAHHDIGSNKGSHSDYKSQHSQEGHTGLGKPRWATRTPTSRSMDSRVSMAIRTRTLCTKEAITAGVKDTTIMSLNISRPITMLTENN</sequence>
<proteinExistence type="predicted"/>